<dbReference type="InterPro" id="IPR011053">
    <property type="entry name" value="Single_hybrid_motif"/>
</dbReference>
<reference evidence="8 9" key="1">
    <citation type="submission" date="2018-06" db="EMBL/GenBank/DDBJ databases">
        <authorList>
            <consortium name="Pathogen Informatics"/>
            <person name="Doyle S."/>
        </authorList>
    </citation>
    <scope>NUCLEOTIDE SEQUENCE [LARGE SCALE GENOMIC DNA]</scope>
    <source>
        <strain evidence="9">NCTC 10815</strain>
    </source>
</reference>
<gene>
    <name evidence="8" type="ORF">NCTC10815_00347</name>
</gene>
<protein>
    <submittedName>
        <fullName evidence="8">Multidrug efflux system protein EmrA</fullName>
    </submittedName>
</protein>
<comment type="similarity">
    <text evidence="2">Belongs to the membrane fusion protein (MFP) (TC 8.A.1) family.</text>
</comment>
<keyword evidence="3" id="KW-0812">Transmembrane</keyword>
<dbReference type="OrthoDB" id="9811754at2"/>
<feature type="domain" description="YknX-like beta-barrel" evidence="6">
    <location>
        <begin position="127"/>
        <end position="216"/>
    </location>
</feature>
<evidence type="ECO:0000256" key="1">
    <source>
        <dbReference type="ARBA" id="ARBA00004167"/>
    </source>
</evidence>
<evidence type="ECO:0000313" key="8">
    <source>
        <dbReference type="EMBL" id="STY43065.1"/>
    </source>
</evidence>
<evidence type="ECO:0000256" key="5">
    <source>
        <dbReference type="ARBA" id="ARBA00023136"/>
    </source>
</evidence>
<name>A0A378MH04_LISGR</name>
<dbReference type="AlphaFoldDB" id="A0A378MH04"/>
<keyword evidence="4" id="KW-1133">Transmembrane helix</keyword>
<dbReference type="SUPFAM" id="SSF51230">
    <property type="entry name" value="Single hybrid motif"/>
    <property type="match status" value="1"/>
</dbReference>
<evidence type="ECO:0000313" key="9">
    <source>
        <dbReference type="Proteomes" id="UP000254879"/>
    </source>
</evidence>
<dbReference type="Proteomes" id="UP000254879">
    <property type="component" value="Unassembled WGS sequence"/>
</dbReference>
<evidence type="ECO:0000256" key="2">
    <source>
        <dbReference type="ARBA" id="ARBA00009477"/>
    </source>
</evidence>
<proteinExistence type="inferred from homology"/>
<comment type="subcellular location">
    <subcellularLocation>
        <location evidence="1">Membrane</location>
        <topology evidence="1">Single-pass membrane protein</topology>
    </subcellularLocation>
</comment>
<dbReference type="Gene3D" id="2.40.30.170">
    <property type="match status" value="1"/>
</dbReference>
<dbReference type="InterPro" id="IPR058635">
    <property type="entry name" value="BSH_YhbJ"/>
</dbReference>
<dbReference type="InterPro" id="IPR058636">
    <property type="entry name" value="Beta-barrel_YknX"/>
</dbReference>
<dbReference type="EMBL" id="UGPG01000001">
    <property type="protein sequence ID" value="STY43065.1"/>
    <property type="molecule type" value="Genomic_DNA"/>
</dbReference>
<dbReference type="PANTHER" id="PTHR30386:SF26">
    <property type="entry name" value="TRANSPORT PROTEIN COMB"/>
    <property type="match status" value="1"/>
</dbReference>
<sequence>MSRLVKGIILNIIIIVVLVGGGALGYFYYYQSTNFVKTDNAMIDAKVIPLSASASGTLSTYDLTVGKHISKDDTIAEITTQDASGKAKKVPVKAPQEGTVVQANDVEDQLVQQGASIGQAYNKDDMYITANIDEAKIEKIEKGQKVDIKIDAFADKDFTGHIETITNATASSFSLLPSSNSDANYTKVGQVVPVKISIDNAQGFDLRPGMNVSVKVHI</sequence>
<accession>A0A378MH04</accession>
<dbReference type="GO" id="GO:0016020">
    <property type="term" value="C:membrane"/>
    <property type="evidence" value="ECO:0007669"/>
    <property type="project" value="UniProtKB-SubCell"/>
</dbReference>
<dbReference type="Pfam" id="PF25997">
    <property type="entry name" value="BSH_YhbJ"/>
    <property type="match status" value="1"/>
</dbReference>
<keyword evidence="5" id="KW-0472">Membrane</keyword>
<evidence type="ECO:0000256" key="4">
    <source>
        <dbReference type="ARBA" id="ARBA00022989"/>
    </source>
</evidence>
<dbReference type="InterPro" id="IPR050739">
    <property type="entry name" value="MFP"/>
</dbReference>
<dbReference type="Pfam" id="PF25990">
    <property type="entry name" value="Beta-barrel_YknX"/>
    <property type="match status" value="1"/>
</dbReference>
<organism evidence="8 9">
    <name type="scientific">Listeria grayi</name>
    <name type="common">Listeria murrayi</name>
    <dbReference type="NCBI Taxonomy" id="1641"/>
    <lineage>
        <taxon>Bacteria</taxon>
        <taxon>Bacillati</taxon>
        <taxon>Bacillota</taxon>
        <taxon>Bacilli</taxon>
        <taxon>Bacillales</taxon>
        <taxon>Listeriaceae</taxon>
        <taxon>Listeria</taxon>
    </lineage>
</organism>
<evidence type="ECO:0000259" key="7">
    <source>
        <dbReference type="Pfam" id="PF25997"/>
    </source>
</evidence>
<feature type="domain" description="YhbJ barrel-sandwich hybrid" evidence="7">
    <location>
        <begin position="47"/>
        <end position="120"/>
    </location>
</feature>
<evidence type="ECO:0000259" key="6">
    <source>
        <dbReference type="Pfam" id="PF25990"/>
    </source>
</evidence>
<evidence type="ECO:0000256" key="3">
    <source>
        <dbReference type="ARBA" id="ARBA00022692"/>
    </source>
</evidence>
<dbReference type="RefSeq" id="WP_003756156.1">
    <property type="nucleotide sequence ID" value="NZ_CABKNG010000001.1"/>
</dbReference>
<dbReference type="PANTHER" id="PTHR30386">
    <property type="entry name" value="MEMBRANE FUSION SUBUNIT OF EMRAB-TOLC MULTIDRUG EFFLUX PUMP"/>
    <property type="match status" value="1"/>
</dbReference>
<dbReference type="GO" id="GO:0055085">
    <property type="term" value="P:transmembrane transport"/>
    <property type="evidence" value="ECO:0007669"/>
    <property type="project" value="InterPro"/>
</dbReference>